<gene>
    <name evidence="13" type="ORF">EI97DRAFT_407306</name>
</gene>
<keyword evidence="5 10" id="KW-1133">Transmembrane helix</keyword>
<dbReference type="Gene3D" id="2.70.130.10">
    <property type="entry name" value="Mannose-6-phosphate receptor binding domain"/>
    <property type="match status" value="2"/>
</dbReference>
<dbReference type="GO" id="GO:0000139">
    <property type="term" value="C:Golgi membrane"/>
    <property type="evidence" value="ECO:0007669"/>
    <property type="project" value="UniProtKB-SubCell"/>
</dbReference>
<dbReference type="InterPro" id="IPR009011">
    <property type="entry name" value="Man6P_isomerase_rcpt-bd_dom_sf"/>
</dbReference>
<dbReference type="RefSeq" id="XP_033649469.1">
    <property type="nucleotide sequence ID" value="XM_033796621.1"/>
</dbReference>
<dbReference type="Proteomes" id="UP000800097">
    <property type="component" value="Unassembled WGS sequence"/>
</dbReference>
<organism evidence="13 14">
    <name type="scientific">Westerdykella ornata</name>
    <dbReference type="NCBI Taxonomy" id="318751"/>
    <lineage>
        <taxon>Eukaryota</taxon>
        <taxon>Fungi</taxon>
        <taxon>Dikarya</taxon>
        <taxon>Ascomycota</taxon>
        <taxon>Pezizomycotina</taxon>
        <taxon>Dothideomycetes</taxon>
        <taxon>Pleosporomycetidae</taxon>
        <taxon>Pleosporales</taxon>
        <taxon>Sporormiaceae</taxon>
        <taxon>Westerdykella</taxon>
    </lineage>
</organism>
<evidence type="ECO:0000259" key="12">
    <source>
        <dbReference type="PROSITE" id="PS51914"/>
    </source>
</evidence>
<evidence type="ECO:0000256" key="6">
    <source>
        <dbReference type="ARBA" id="ARBA00023136"/>
    </source>
</evidence>
<evidence type="ECO:0000256" key="3">
    <source>
        <dbReference type="ARBA" id="ARBA00022692"/>
    </source>
</evidence>
<dbReference type="SUPFAM" id="SSF50911">
    <property type="entry name" value="Mannose 6-phosphate receptor domain"/>
    <property type="match status" value="1"/>
</dbReference>
<sequence>MRFAVLVALSSFLSVPSAAADTSKPWKPCTVRSPTTDRFFDLNPMHRSPPEEGKKKKDAEEGSWHARGHDYGANFTLNFCGPVVEELEHVEDLDKSLWKNVSAYYEKDDKIYAIGLEAYEPIFRGRKLVLNYTHGSLCPSSSKSRRGLPEPVSLTQREIVQDDEYEEEETNDGYKAERKDDDDEDDDKPKKKPLDSAHRKTTIISLLCEKDPLAKTFVSFVAAVDDCVYFFEGRSPYACGGVEAETQALSPGGVFGVIVGIAVLVYLVGGCVYQRTVMHQRGWRQLPNYSMWSGIAGFGRDLFIILTSSCARFLPSRRGYSRVSLGQDGGRRGRNSDDENRLIDNLDEEWDD</sequence>
<dbReference type="EMBL" id="ML986530">
    <property type="protein sequence ID" value="KAF2271930.1"/>
    <property type="molecule type" value="Genomic_DNA"/>
</dbReference>
<dbReference type="Pfam" id="PF02157">
    <property type="entry name" value="Man-6-P_recep"/>
    <property type="match status" value="1"/>
</dbReference>
<keyword evidence="3 10" id="KW-0812">Transmembrane</keyword>
<dbReference type="OrthoDB" id="4504960at2759"/>
<dbReference type="GeneID" id="54549796"/>
<comment type="subcellular location">
    <subcellularLocation>
        <location evidence="1">Endomembrane system</location>
    </subcellularLocation>
</comment>
<evidence type="ECO:0000256" key="4">
    <source>
        <dbReference type="ARBA" id="ARBA00022729"/>
    </source>
</evidence>
<evidence type="ECO:0000256" key="10">
    <source>
        <dbReference type="SAM" id="Phobius"/>
    </source>
</evidence>
<keyword evidence="6 10" id="KW-0472">Membrane</keyword>
<keyword evidence="8" id="KW-0325">Glycoprotein</keyword>
<dbReference type="GO" id="GO:0010008">
    <property type="term" value="C:endosome membrane"/>
    <property type="evidence" value="ECO:0007669"/>
    <property type="project" value="UniProtKB-SubCell"/>
</dbReference>
<feature type="compositionally biased region" description="Basic and acidic residues" evidence="9">
    <location>
        <begin position="48"/>
        <end position="62"/>
    </location>
</feature>
<dbReference type="AlphaFoldDB" id="A0A6A6J5R7"/>
<feature type="transmembrane region" description="Helical" evidence="10">
    <location>
        <begin position="253"/>
        <end position="273"/>
    </location>
</feature>
<evidence type="ECO:0000256" key="5">
    <source>
        <dbReference type="ARBA" id="ARBA00022989"/>
    </source>
</evidence>
<keyword evidence="2" id="KW-0813">Transport</keyword>
<evidence type="ECO:0000256" key="8">
    <source>
        <dbReference type="ARBA" id="ARBA00023180"/>
    </source>
</evidence>
<dbReference type="PROSITE" id="PS51914">
    <property type="entry name" value="MRH"/>
    <property type="match status" value="1"/>
</dbReference>
<proteinExistence type="predicted"/>
<dbReference type="GO" id="GO:0005770">
    <property type="term" value="C:late endosome"/>
    <property type="evidence" value="ECO:0007669"/>
    <property type="project" value="TreeGrafter"/>
</dbReference>
<name>A0A6A6J5R7_WESOR</name>
<evidence type="ECO:0000256" key="11">
    <source>
        <dbReference type="SAM" id="SignalP"/>
    </source>
</evidence>
<feature type="compositionally biased region" description="Acidic residues" evidence="9">
    <location>
        <begin position="161"/>
        <end position="171"/>
    </location>
</feature>
<evidence type="ECO:0000313" key="14">
    <source>
        <dbReference type="Proteomes" id="UP000800097"/>
    </source>
</evidence>
<feature type="region of interest" description="Disordered" evidence="9">
    <location>
        <begin position="137"/>
        <end position="194"/>
    </location>
</feature>
<feature type="region of interest" description="Disordered" evidence="9">
    <location>
        <begin position="37"/>
        <end position="62"/>
    </location>
</feature>
<keyword evidence="14" id="KW-1185">Reference proteome</keyword>
<accession>A0A6A6J5R7</accession>
<keyword evidence="13" id="KW-0675">Receptor</keyword>
<dbReference type="InterPro" id="IPR028927">
    <property type="entry name" value="Man-6-P_rcpt"/>
</dbReference>
<evidence type="ECO:0000256" key="2">
    <source>
        <dbReference type="ARBA" id="ARBA00022448"/>
    </source>
</evidence>
<feature type="chain" id="PRO_5025551384" evidence="11">
    <location>
        <begin position="20"/>
        <end position="352"/>
    </location>
</feature>
<evidence type="ECO:0000256" key="1">
    <source>
        <dbReference type="ARBA" id="ARBA00004308"/>
    </source>
</evidence>
<protein>
    <submittedName>
        <fullName evidence="13">Mannose 6-phosphate receptor domain-containing protein</fullName>
    </submittedName>
</protein>
<evidence type="ECO:0000256" key="7">
    <source>
        <dbReference type="ARBA" id="ARBA00023157"/>
    </source>
</evidence>
<dbReference type="PANTHER" id="PTHR15071:SF0">
    <property type="entry name" value="MANNOSE 6-PHOSPHATE RECEPTOR-LIKE PROTEIN 1"/>
    <property type="match status" value="1"/>
</dbReference>
<reference evidence="13" key="1">
    <citation type="journal article" date="2020" name="Stud. Mycol.">
        <title>101 Dothideomycetes genomes: a test case for predicting lifestyles and emergence of pathogens.</title>
        <authorList>
            <person name="Haridas S."/>
            <person name="Albert R."/>
            <person name="Binder M."/>
            <person name="Bloem J."/>
            <person name="Labutti K."/>
            <person name="Salamov A."/>
            <person name="Andreopoulos B."/>
            <person name="Baker S."/>
            <person name="Barry K."/>
            <person name="Bills G."/>
            <person name="Bluhm B."/>
            <person name="Cannon C."/>
            <person name="Castanera R."/>
            <person name="Culley D."/>
            <person name="Daum C."/>
            <person name="Ezra D."/>
            <person name="Gonzalez J."/>
            <person name="Henrissat B."/>
            <person name="Kuo A."/>
            <person name="Liang C."/>
            <person name="Lipzen A."/>
            <person name="Lutzoni F."/>
            <person name="Magnuson J."/>
            <person name="Mondo S."/>
            <person name="Nolan M."/>
            <person name="Ohm R."/>
            <person name="Pangilinan J."/>
            <person name="Park H.-J."/>
            <person name="Ramirez L."/>
            <person name="Alfaro M."/>
            <person name="Sun H."/>
            <person name="Tritt A."/>
            <person name="Yoshinaga Y."/>
            <person name="Zwiers L.-H."/>
            <person name="Turgeon B."/>
            <person name="Goodwin S."/>
            <person name="Spatafora J."/>
            <person name="Crous P."/>
            <person name="Grigoriev I."/>
        </authorList>
    </citation>
    <scope>NUCLEOTIDE SEQUENCE</scope>
    <source>
        <strain evidence="13">CBS 379.55</strain>
    </source>
</reference>
<keyword evidence="7" id="KW-1015">Disulfide bond</keyword>
<dbReference type="InterPro" id="IPR044865">
    <property type="entry name" value="MRH_dom"/>
</dbReference>
<feature type="signal peptide" evidence="11">
    <location>
        <begin position="1"/>
        <end position="19"/>
    </location>
</feature>
<evidence type="ECO:0000256" key="9">
    <source>
        <dbReference type="SAM" id="MobiDB-lite"/>
    </source>
</evidence>
<dbReference type="PANTHER" id="PTHR15071">
    <property type="entry name" value="MANNOSE-6-PHOSPHATE RECEPTOR FAMILY MEMBER"/>
    <property type="match status" value="1"/>
</dbReference>
<evidence type="ECO:0000313" key="13">
    <source>
        <dbReference type="EMBL" id="KAF2271930.1"/>
    </source>
</evidence>
<keyword evidence="4 11" id="KW-0732">Signal</keyword>
<dbReference type="GO" id="GO:0007034">
    <property type="term" value="P:vacuolar transport"/>
    <property type="evidence" value="ECO:0007669"/>
    <property type="project" value="TreeGrafter"/>
</dbReference>
<feature type="domain" description="MRH" evidence="12">
    <location>
        <begin position="27"/>
        <end position="241"/>
    </location>
</feature>